<keyword evidence="5" id="KW-0611">Plant defense</keyword>
<dbReference type="InterPro" id="IPR058922">
    <property type="entry name" value="WHD_DRP"/>
</dbReference>
<evidence type="ECO:0000259" key="9">
    <source>
        <dbReference type="Pfam" id="PF23559"/>
    </source>
</evidence>
<dbReference type="InterPro" id="IPR041118">
    <property type="entry name" value="Rx_N"/>
</dbReference>
<evidence type="ECO:0000313" key="12">
    <source>
        <dbReference type="Proteomes" id="UP000324897"/>
    </source>
</evidence>
<dbReference type="AlphaFoldDB" id="A0A5J9STH5"/>
<dbReference type="GO" id="GO:0042742">
    <property type="term" value="P:defense response to bacterium"/>
    <property type="evidence" value="ECO:0007669"/>
    <property type="project" value="UniProtKB-ARBA"/>
</dbReference>
<dbReference type="SUPFAM" id="SSF52540">
    <property type="entry name" value="P-loop containing nucleoside triphosphate hydrolases"/>
    <property type="match status" value="1"/>
</dbReference>
<dbReference type="InterPro" id="IPR027417">
    <property type="entry name" value="P-loop_NTPase"/>
</dbReference>
<dbReference type="Gene3D" id="3.40.50.300">
    <property type="entry name" value="P-loop containing nucleotide triphosphate hydrolases"/>
    <property type="match status" value="1"/>
</dbReference>
<dbReference type="InterPro" id="IPR002182">
    <property type="entry name" value="NB-ARC"/>
</dbReference>
<keyword evidence="2" id="KW-0433">Leucine-rich repeat</keyword>
<keyword evidence="4" id="KW-0547">Nucleotide-binding</keyword>
<evidence type="ECO:0000256" key="1">
    <source>
        <dbReference type="ARBA" id="ARBA00008894"/>
    </source>
</evidence>
<reference evidence="11 12" key="1">
    <citation type="journal article" date="2019" name="Sci. Rep.">
        <title>A high-quality genome of Eragrostis curvula grass provides insights into Poaceae evolution and supports new strategies to enhance forage quality.</title>
        <authorList>
            <person name="Carballo J."/>
            <person name="Santos B.A.C.M."/>
            <person name="Zappacosta D."/>
            <person name="Garbus I."/>
            <person name="Selva J.P."/>
            <person name="Gallo C.A."/>
            <person name="Diaz A."/>
            <person name="Albertini E."/>
            <person name="Caccamo M."/>
            <person name="Echenique V."/>
        </authorList>
    </citation>
    <scope>NUCLEOTIDE SEQUENCE [LARGE SCALE GENOMIC DNA]</scope>
    <source>
        <strain evidence="12">cv. Victoria</strain>
        <tissue evidence="11">Leaf</tissue>
    </source>
</reference>
<evidence type="ECO:0000259" key="10">
    <source>
        <dbReference type="Pfam" id="PF23598"/>
    </source>
</evidence>
<dbReference type="PANTHER" id="PTHR23155:SF947">
    <property type="entry name" value="DISEASE RESISTANCE PROTEIN RPP13"/>
    <property type="match status" value="1"/>
</dbReference>
<dbReference type="InterPro" id="IPR032675">
    <property type="entry name" value="LRR_dom_sf"/>
</dbReference>
<dbReference type="OrthoDB" id="598235at2759"/>
<evidence type="ECO:0000256" key="6">
    <source>
        <dbReference type="ARBA" id="ARBA00023054"/>
    </source>
</evidence>
<dbReference type="GO" id="GO:0002758">
    <property type="term" value="P:innate immune response-activating signaling pathway"/>
    <property type="evidence" value="ECO:0007669"/>
    <property type="project" value="UniProtKB-ARBA"/>
</dbReference>
<feature type="domain" description="Disease resistance protein winged helix" evidence="9">
    <location>
        <begin position="372"/>
        <end position="440"/>
    </location>
</feature>
<feature type="domain" description="Disease resistance R13L4/SHOC-2-like LRR" evidence="10">
    <location>
        <begin position="491"/>
        <end position="854"/>
    </location>
</feature>
<dbReference type="InterPro" id="IPR036388">
    <property type="entry name" value="WH-like_DNA-bd_sf"/>
</dbReference>
<dbReference type="Gene3D" id="3.80.10.10">
    <property type="entry name" value="Ribonuclease Inhibitor"/>
    <property type="match status" value="1"/>
</dbReference>
<evidence type="ECO:0000256" key="5">
    <source>
        <dbReference type="ARBA" id="ARBA00022821"/>
    </source>
</evidence>
<dbReference type="GO" id="GO:0043531">
    <property type="term" value="F:ADP binding"/>
    <property type="evidence" value="ECO:0007669"/>
    <property type="project" value="InterPro"/>
</dbReference>
<dbReference type="PANTHER" id="PTHR23155">
    <property type="entry name" value="DISEASE RESISTANCE PROTEIN RP"/>
    <property type="match status" value="1"/>
</dbReference>
<evidence type="ECO:0000256" key="3">
    <source>
        <dbReference type="ARBA" id="ARBA00022737"/>
    </source>
</evidence>
<proteinExistence type="inferred from homology"/>
<comment type="caution">
    <text evidence="11">The sequence shown here is derived from an EMBL/GenBank/DDBJ whole genome shotgun (WGS) entry which is preliminary data.</text>
</comment>
<dbReference type="InterPro" id="IPR055414">
    <property type="entry name" value="LRR_R13L4/SHOC2-like"/>
</dbReference>
<feature type="domain" description="Disease resistance N-terminal" evidence="8">
    <location>
        <begin position="12"/>
        <end position="101"/>
    </location>
</feature>
<dbReference type="SUPFAM" id="SSF52058">
    <property type="entry name" value="L domain-like"/>
    <property type="match status" value="1"/>
</dbReference>
<dbReference type="GO" id="GO:0009626">
    <property type="term" value="P:plant-type hypersensitive response"/>
    <property type="evidence" value="ECO:0007669"/>
    <property type="project" value="UniProtKB-ARBA"/>
</dbReference>
<dbReference type="CDD" id="cd14798">
    <property type="entry name" value="RX-CC_like"/>
    <property type="match status" value="1"/>
</dbReference>
<keyword evidence="3" id="KW-0677">Repeat</keyword>
<feature type="non-terminal residue" evidence="11">
    <location>
        <position position="863"/>
    </location>
</feature>
<evidence type="ECO:0000256" key="4">
    <source>
        <dbReference type="ARBA" id="ARBA00022741"/>
    </source>
</evidence>
<dbReference type="Pfam" id="PF18052">
    <property type="entry name" value="Rx_N"/>
    <property type="match status" value="1"/>
</dbReference>
<dbReference type="Gramene" id="TVU02248">
    <property type="protein sequence ID" value="TVU02248"/>
    <property type="gene ID" value="EJB05_52263"/>
</dbReference>
<evidence type="ECO:0008006" key="13">
    <source>
        <dbReference type="Google" id="ProtNLM"/>
    </source>
</evidence>
<dbReference type="Proteomes" id="UP000324897">
    <property type="component" value="Unassembled WGS sequence"/>
</dbReference>
<name>A0A5J9STH5_9POAL</name>
<dbReference type="Pfam" id="PF23559">
    <property type="entry name" value="WHD_DRP"/>
    <property type="match status" value="1"/>
</dbReference>
<evidence type="ECO:0000256" key="2">
    <source>
        <dbReference type="ARBA" id="ARBA00022614"/>
    </source>
</evidence>
<dbReference type="Gene3D" id="1.10.10.10">
    <property type="entry name" value="Winged helix-like DNA-binding domain superfamily/Winged helix DNA-binding domain"/>
    <property type="match status" value="1"/>
</dbReference>
<evidence type="ECO:0000313" key="11">
    <source>
        <dbReference type="EMBL" id="TVU02248.1"/>
    </source>
</evidence>
<accession>A0A5J9STH5</accession>
<feature type="domain" description="NB-ARC" evidence="7">
    <location>
        <begin position="179"/>
        <end position="274"/>
    </location>
</feature>
<protein>
    <recommendedName>
        <fullName evidence="13">NB-ARC domain-containing protein</fullName>
    </recommendedName>
</protein>
<dbReference type="Pfam" id="PF23598">
    <property type="entry name" value="LRR_14"/>
    <property type="match status" value="1"/>
</dbReference>
<dbReference type="InterPro" id="IPR044974">
    <property type="entry name" value="Disease_R_plants"/>
</dbReference>
<dbReference type="FunFam" id="1.10.10.10:FF:000322">
    <property type="entry name" value="Probable disease resistance protein At1g63360"/>
    <property type="match status" value="1"/>
</dbReference>
<keyword evidence="12" id="KW-1185">Reference proteome</keyword>
<dbReference type="Pfam" id="PF00931">
    <property type="entry name" value="NB-ARC"/>
    <property type="match status" value="1"/>
</dbReference>
<evidence type="ECO:0000259" key="8">
    <source>
        <dbReference type="Pfam" id="PF18052"/>
    </source>
</evidence>
<organism evidence="11 12">
    <name type="scientific">Eragrostis curvula</name>
    <name type="common">weeping love grass</name>
    <dbReference type="NCBI Taxonomy" id="38414"/>
    <lineage>
        <taxon>Eukaryota</taxon>
        <taxon>Viridiplantae</taxon>
        <taxon>Streptophyta</taxon>
        <taxon>Embryophyta</taxon>
        <taxon>Tracheophyta</taxon>
        <taxon>Spermatophyta</taxon>
        <taxon>Magnoliopsida</taxon>
        <taxon>Liliopsida</taxon>
        <taxon>Poales</taxon>
        <taxon>Poaceae</taxon>
        <taxon>PACMAD clade</taxon>
        <taxon>Chloridoideae</taxon>
        <taxon>Eragrostideae</taxon>
        <taxon>Eragrostidinae</taxon>
        <taxon>Eragrostis</taxon>
    </lineage>
</organism>
<comment type="similarity">
    <text evidence="1">Belongs to the disease resistance NB-LRR family.</text>
</comment>
<evidence type="ECO:0000259" key="7">
    <source>
        <dbReference type="Pfam" id="PF00931"/>
    </source>
</evidence>
<dbReference type="Gene3D" id="1.20.5.4130">
    <property type="match status" value="1"/>
</dbReference>
<sequence length="863" mass="97553">MEFMVGFSEASMATLLKKLCVLLAREYTLIRGVNGDIQDINDELSSIHAFLLMCAMQAANQGHDFQNQSWVRQVRDFSYDIEDSVDEFAHRFGRQSRADGFISSIISRLQALARWYPRRNIVLELKELKDRYGVERPLDLQDYREEEIVRRARLTADTHQVRGRQLVGVKDPVGMGGIMKELGSWLSDAEKKQGVLALVGFSGVGKTTLATALYRNFQDQFDARAWVTVSQKFNLESVLRSILSQVVMLSTDLVKEEMNENQLRDRLREKLRGKSGIDSNKKLLDFNEKGNSTNCLLRDGALREEELFQLSDSCGGLPLAIVIMAGVVANSNKWRQEGWDTQTPQGVESLVAFSYNDLPMDLKTCMLHLCTFPKSYKINRKRLTRRWVAEGLLGAKHGLSAEEVAEEYFNQLITRNIIRPVEHSTDGMVKACQVHDMIHEYIVHKSGEEDLVNVVGGHWLMPVPSNKVRRLSLHTTDHVEAAIASMNLSRIRSLTVCATSHKFPFHSFKSKIIQVLDLEGCRGIKKHHLKRICEMTLLKFLSLRKTDIDKLPSNIGNLIYLETLDIRETKISVLPKSILELHLLTNLFGGNKKNRKTVKLPKEMATRPIVTLQILSGIEIVEGPATISDLHAFTKLKKLLIYKLNLRKDSLGFKDLMSSIEYLGFLQSLEIDDESSDFINSLDSMASPPRHLTTLHLHGKLLTVPEWIPNLEDLVKLTLSVTVLRTDTFKLLAPMPLLFCLTFSYSFEKQNAHMVTILEKNELESGGTISVPSGRYKSLKLLRFASPVLPQLNFSEGAMPELQRIDLQFTKLEGLSNMDNLVSIEEVHLTMNKQADEATKGKVNELSAHARSGANKLRVTVNA</sequence>
<feature type="non-terminal residue" evidence="11">
    <location>
        <position position="1"/>
    </location>
</feature>
<dbReference type="InterPro" id="IPR038005">
    <property type="entry name" value="RX-like_CC"/>
</dbReference>
<dbReference type="EMBL" id="RWGY01000345">
    <property type="protein sequence ID" value="TVU02248.1"/>
    <property type="molecule type" value="Genomic_DNA"/>
</dbReference>
<gene>
    <name evidence="11" type="ORF">EJB05_52263</name>
</gene>
<keyword evidence="6" id="KW-0175">Coiled coil</keyword>